<gene>
    <name evidence="10" type="ORF">WMO65_24110</name>
</gene>
<sequence>MSNTKSKTDDGTVGIIKEGHDVKLFEKIEKKVFIPAVVILAVIIIPLYLAPEISNQIISSVFEFCTGRLGFLYLLACLVSFGFLIWLTVSKHGNVKLGSAEDKPQYSNLSWIAMLFTAGVGTSIVILGFLEPIYYVSGPPFDLEPFGKQAYEYAHMYGQFHWGLSAWAFYNPAIIATAYMMFVRKKPGMRLSIACEPVLKKHAKGFLGNVIDMLVIFGIVGSISTSLGIGAPVLSVIIREVFGIPQNYDFVVRIIVLIIWVCIFGTSVYLGLDKGIQKLSNINVVMAFIFMAIVLFVGPTTDIFKMEVNSLGLYASDFVKMSTYTDPFGSGKFTQEWTVFYWGWWLAFMPMMGMFVGRISRGRTIRNVVWGQLIWGSLGCCVSFMIFGGYSLFLQETGRVDLASILQSEGQSAAIVAILQTLPMPKLMMIFLCLVCFVYLATTIDSCAYVLAGTTMKRLKGDEEPARWNRIFWAILFCLLSIGLMLIGGLEAVKTISVLTGLPLIAVLILLIISVKKMLTGEDKRKKAENAENEPQEKADSPEIEKISPGVACKTEKDSL</sequence>
<feature type="transmembrane region" description="Helical" evidence="9">
    <location>
        <begin position="284"/>
        <end position="304"/>
    </location>
</feature>
<feature type="transmembrane region" description="Helical" evidence="9">
    <location>
        <begin position="496"/>
        <end position="515"/>
    </location>
</feature>
<feature type="transmembrane region" description="Helical" evidence="9">
    <location>
        <begin position="339"/>
        <end position="357"/>
    </location>
</feature>
<evidence type="ECO:0000256" key="6">
    <source>
        <dbReference type="ARBA" id="ARBA00022989"/>
    </source>
</evidence>
<dbReference type="Proteomes" id="UP001457898">
    <property type="component" value="Unassembled WGS sequence"/>
</dbReference>
<protein>
    <submittedName>
        <fullName evidence="10">BCCT family transporter</fullName>
    </submittedName>
</protein>
<keyword evidence="6 9" id="KW-1133">Transmembrane helix</keyword>
<keyword evidence="4" id="KW-1003">Cell membrane</keyword>
<evidence type="ECO:0000256" key="4">
    <source>
        <dbReference type="ARBA" id="ARBA00022475"/>
    </source>
</evidence>
<dbReference type="NCBIfam" id="TIGR00842">
    <property type="entry name" value="bcct"/>
    <property type="match status" value="1"/>
</dbReference>
<evidence type="ECO:0000256" key="3">
    <source>
        <dbReference type="ARBA" id="ARBA00022448"/>
    </source>
</evidence>
<feature type="transmembrane region" description="Helical" evidence="9">
    <location>
        <begin position="70"/>
        <end position="89"/>
    </location>
</feature>
<comment type="subcellular location">
    <subcellularLocation>
        <location evidence="1">Cell membrane</location>
        <topology evidence="1">Multi-pass membrane protein</topology>
    </subcellularLocation>
</comment>
<keyword evidence="3" id="KW-0813">Transport</keyword>
<accession>A0ABV1DYA5</accession>
<keyword evidence="7 9" id="KW-0472">Membrane</keyword>
<feature type="transmembrane region" description="Helical" evidence="9">
    <location>
        <begin position="427"/>
        <end position="451"/>
    </location>
</feature>
<feature type="region of interest" description="Disordered" evidence="8">
    <location>
        <begin position="523"/>
        <end position="560"/>
    </location>
</feature>
<name>A0ABV1DYA5_9FIRM</name>
<dbReference type="RefSeq" id="WP_243128798.1">
    <property type="nucleotide sequence ID" value="NZ_JBBMFP010000033.1"/>
</dbReference>
<evidence type="ECO:0000256" key="1">
    <source>
        <dbReference type="ARBA" id="ARBA00004651"/>
    </source>
</evidence>
<dbReference type="EMBL" id="JBBMFP010000033">
    <property type="protein sequence ID" value="MEQ2434084.1"/>
    <property type="molecule type" value="Genomic_DNA"/>
</dbReference>
<dbReference type="PANTHER" id="PTHR30047:SF7">
    <property type="entry name" value="HIGH-AFFINITY CHOLINE TRANSPORT PROTEIN"/>
    <property type="match status" value="1"/>
</dbReference>
<evidence type="ECO:0000256" key="7">
    <source>
        <dbReference type="ARBA" id="ARBA00023136"/>
    </source>
</evidence>
<evidence type="ECO:0000256" key="5">
    <source>
        <dbReference type="ARBA" id="ARBA00022692"/>
    </source>
</evidence>
<evidence type="ECO:0000256" key="9">
    <source>
        <dbReference type="SAM" id="Phobius"/>
    </source>
</evidence>
<evidence type="ECO:0000313" key="10">
    <source>
        <dbReference type="EMBL" id="MEQ2434084.1"/>
    </source>
</evidence>
<feature type="transmembrane region" description="Helical" evidence="9">
    <location>
        <begin position="109"/>
        <end position="130"/>
    </location>
</feature>
<feature type="transmembrane region" description="Helical" evidence="9">
    <location>
        <begin position="32"/>
        <end position="50"/>
    </location>
</feature>
<organism evidence="10 11">
    <name type="scientific">Blautia caccae</name>
    <dbReference type="NCBI Taxonomy" id="3133175"/>
    <lineage>
        <taxon>Bacteria</taxon>
        <taxon>Bacillati</taxon>
        <taxon>Bacillota</taxon>
        <taxon>Clostridia</taxon>
        <taxon>Lachnospirales</taxon>
        <taxon>Lachnospiraceae</taxon>
        <taxon>Blautia</taxon>
    </lineage>
</organism>
<keyword evidence="5 9" id="KW-0812">Transmembrane</keyword>
<proteinExistence type="inferred from homology"/>
<feature type="transmembrane region" description="Helical" evidence="9">
    <location>
        <begin position="250"/>
        <end position="272"/>
    </location>
</feature>
<dbReference type="PANTHER" id="PTHR30047">
    <property type="entry name" value="HIGH-AFFINITY CHOLINE TRANSPORT PROTEIN-RELATED"/>
    <property type="match status" value="1"/>
</dbReference>
<feature type="transmembrane region" description="Helical" evidence="9">
    <location>
        <begin position="471"/>
        <end position="490"/>
    </location>
</feature>
<feature type="compositionally biased region" description="Basic and acidic residues" evidence="8">
    <location>
        <begin position="523"/>
        <end position="546"/>
    </location>
</feature>
<keyword evidence="11" id="KW-1185">Reference proteome</keyword>
<evidence type="ECO:0000256" key="8">
    <source>
        <dbReference type="SAM" id="MobiDB-lite"/>
    </source>
</evidence>
<dbReference type="Pfam" id="PF02028">
    <property type="entry name" value="BCCT"/>
    <property type="match status" value="1"/>
</dbReference>
<comment type="caution">
    <text evidence="10">The sequence shown here is derived from an EMBL/GenBank/DDBJ whole genome shotgun (WGS) entry which is preliminary data.</text>
</comment>
<evidence type="ECO:0000313" key="11">
    <source>
        <dbReference type="Proteomes" id="UP001457898"/>
    </source>
</evidence>
<reference evidence="10 11" key="1">
    <citation type="submission" date="2024-03" db="EMBL/GenBank/DDBJ databases">
        <title>Human intestinal bacterial collection.</title>
        <authorList>
            <person name="Pauvert C."/>
            <person name="Hitch T.C.A."/>
            <person name="Clavel T."/>
        </authorList>
    </citation>
    <scope>NUCLEOTIDE SEQUENCE [LARGE SCALE GENOMIC DNA]</scope>
    <source>
        <strain evidence="10 11">CLA-SR-H028</strain>
    </source>
</reference>
<feature type="transmembrane region" description="Helical" evidence="9">
    <location>
        <begin position="369"/>
        <end position="393"/>
    </location>
</feature>
<feature type="transmembrane region" description="Helical" evidence="9">
    <location>
        <begin position="210"/>
        <end position="238"/>
    </location>
</feature>
<comment type="similarity">
    <text evidence="2">Belongs to the BCCT transporter (TC 2.A.15) family.</text>
</comment>
<feature type="transmembrane region" description="Helical" evidence="9">
    <location>
        <begin position="160"/>
        <end position="182"/>
    </location>
</feature>
<evidence type="ECO:0000256" key="2">
    <source>
        <dbReference type="ARBA" id="ARBA00005658"/>
    </source>
</evidence>
<dbReference type="InterPro" id="IPR000060">
    <property type="entry name" value="BCCT_transptr"/>
</dbReference>